<dbReference type="EMBL" id="JACHGT010000019">
    <property type="protein sequence ID" value="MBB6039074.1"/>
    <property type="molecule type" value="Genomic_DNA"/>
</dbReference>
<dbReference type="RefSeq" id="WP_184792110.1">
    <property type="nucleotide sequence ID" value="NZ_BONT01000001.1"/>
</dbReference>
<reference evidence="8 9" key="1">
    <citation type="submission" date="2020-08" db="EMBL/GenBank/DDBJ databases">
        <title>Genomic Encyclopedia of Type Strains, Phase IV (KMG-IV): sequencing the most valuable type-strain genomes for metagenomic binning, comparative biology and taxonomic classification.</title>
        <authorList>
            <person name="Goeker M."/>
        </authorList>
    </citation>
    <scope>NUCLEOTIDE SEQUENCE [LARGE SCALE GENOMIC DNA]</scope>
    <source>
        <strain evidence="8 9">YIM 65646</strain>
    </source>
</reference>
<comment type="function">
    <text evidence="6">Quinone reductase that provides resistance to thiol-specific stress caused by electrophilic quinones.</text>
</comment>
<keyword evidence="1 6" id="KW-0285">Flavoprotein</keyword>
<name>A0A841FTF0_9ACTN</name>
<evidence type="ECO:0000259" key="7">
    <source>
        <dbReference type="Pfam" id="PF02525"/>
    </source>
</evidence>
<comment type="caution">
    <text evidence="6">Lacks conserved residue(s) required for the propagation of feature annotation.</text>
</comment>
<evidence type="ECO:0000256" key="1">
    <source>
        <dbReference type="ARBA" id="ARBA00022630"/>
    </source>
</evidence>
<feature type="binding site" evidence="6">
    <location>
        <begin position="96"/>
        <end position="99"/>
    </location>
    <ligand>
        <name>FMN</name>
        <dbReference type="ChEBI" id="CHEBI:58210"/>
    </ligand>
</feature>
<keyword evidence="3 6" id="KW-0560">Oxidoreductase</keyword>
<dbReference type="PANTHER" id="PTHR43741:SF4">
    <property type="entry name" value="FMN-DEPENDENT NADH:QUINONE OXIDOREDUCTASE"/>
    <property type="match status" value="1"/>
</dbReference>
<dbReference type="Pfam" id="PF02525">
    <property type="entry name" value="Flavodoxin_2"/>
    <property type="match status" value="1"/>
</dbReference>
<dbReference type="InterPro" id="IPR050104">
    <property type="entry name" value="FMN-dep_NADH:Q_OxRdtase_AzoR1"/>
</dbReference>
<dbReference type="Proteomes" id="UP000548476">
    <property type="component" value="Unassembled WGS sequence"/>
</dbReference>
<dbReference type="InterPro" id="IPR029039">
    <property type="entry name" value="Flavoprotein-like_sf"/>
</dbReference>
<comment type="catalytic activity">
    <reaction evidence="6">
        <text>2 a quinone + NADH + H(+) = 2 a 1,4-benzosemiquinone + NAD(+)</text>
        <dbReference type="Rhea" id="RHEA:65952"/>
        <dbReference type="ChEBI" id="CHEBI:15378"/>
        <dbReference type="ChEBI" id="CHEBI:57540"/>
        <dbReference type="ChEBI" id="CHEBI:57945"/>
        <dbReference type="ChEBI" id="CHEBI:132124"/>
        <dbReference type="ChEBI" id="CHEBI:134225"/>
    </reaction>
</comment>
<dbReference type="PANTHER" id="PTHR43741">
    <property type="entry name" value="FMN-DEPENDENT NADH-AZOREDUCTASE 1"/>
    <property type="match status" value="1"/>
</dbReference>
<feature type="domain" description="Flavodoxin-like fold" evidence="7">
    <location>
        <begin position="3"/>
        <end position="176"/>
    </location>
</feature>
<dbReference type="EC" id="1.6.5.-" evidence="6"/>
<dbReference type="GO" id="GO:0016655">
    <property type="term" value="F:oxidoreductase activity, acting on NAD(P)H, quinone or similar compound as acceptor"/>
    <property type="evidence" value="ECO:0007669"/>
    <property type="project" value="InterPro"/>
</dbReference>
<dbReference type="Gene3D" id="3.40.50.360">
    <property type="match status" value="1"/>
</dbReference>
<comment type="subunit">
    <text evidence="6">Homodimer.</text>
</comment>
<keyword evidence="9" id="KW-1185">Reference proteome</keyword>
<comment type="catalytic activity">
    <reaction evidence="5">
        <text>N,N-dimethyl-1,4-phenylenediamine + anthranilate + 2 NAD(+) = 2-(4-dimethylaminophenyl)diazenylbenzoate + 2 NADH + 2 H(+)</text>
        <dbReference type="Rhea" id="RHEA:55872"/>
        <dbReference type="ChEBI" id="CHEBI:15378"/>
        <dbReference type="ChEBI" id="CHEBI:15783"/>
        <dbReference type="ChEBI" id="CHEBI:16567"/>
        <dbReference type="ChEBI" id="CHEBI:57540"/>
        <dbReference type="ChEBI" id="CHEBI:57945"/>
        <dbReference type="ChEBI" id="CHEBI:71579"/>
        <dbReference type="EC" id="1.7.1.17"/>
    </reaction>
    <physiologicalReaction direction="right-to-left" evidence="5">
        <dbReference type="Rhea" id="RHEA:55874"/>
    </physiologicalReaction>
</comment>
<dbReference type="GO" id="GO:0010181">
    <property type="term" value="F:FMN binding"/>
    <property type="evidence" value="ECO:0007669"/>
    <property type="project" value="UniProtKB-UniRule"/>
</dbReference>
<proteinExistence type="inferred from homology"/>
<keyword evidence="4 6" id="KW-0520">NAD</keyword>
<feature type="binding site" evidence="6">
    <location>
        <begin position="16"/>
        <end position="18"/>
    </location>
    <ligand>
        <name>FMN</name>
        <dbReference type="ChEBI" id="CHEBI:58210"/>
    </ligand>
</feature>
<organism evidence="8 9">
    <name type="scientific">Phytomonospora endophytica</name>
    <dbReference type="NCBI Taxonomy" id="714109"/>
    <lineage>
        <taxon>Bacteria</taxon>
        <taxon>Bacillati</taxon>
        <taxon>Actinomycetota</taxon>
        <taxon>Actinomycetes</taxon>
        <taxon>Micromonosporales</taxon>
        <taxon>Micromonosporaceae</taxon>
        <taxon>Phytomonospora</taxon>
    </lineage>
</organism>
<comment type="function">
    <text evidence="6">Also exhibits azoreductase activity. Catalyzes the reductive cleavage of the azo bond in aromatic azo compounds to the corresponding amines.</text>
</comment>
<sequence>MATLLHIDSSINGENSFSRKVTATYAEEWRKANPDGTYIYRDLGADPIPHMTALAYGAQNTDPAEHDPEQAKAWELTGTIHAEVDAADVILLGAPMYNFSIPSTLKAWLDRIASQKYAAGPDGRSALSDKKLIVATARGGSYAPGTPRESFEHQEPYLRSFFTFLGLTDDVHFLHTEMTLSHVVPALEQFKHIFEATSEQAHGRARELAGAVG</sequence>
<comment type="cofactor">
    <cofactor evidence="6">
        <name>FMN</name>
        <dbReference type="ChEBI" id="CHEBI:58210"/>
    </cofactor>
    <text evidence="6">Binds 1 FMN per subunit.</text>
</comment>
<dbReference type="GO" id="GO:0009055">
    <property type="term" value="F:electron transfer activity"/>
    <property type="evidence" value="ECO:0007669"/>
    <property type="project" value="UniProtKB-UniRule"/>
</dbReference>
<evidence type="ECO:0000313" key="8">
    <source>
        <dbReference type="EMBL" id="MBB6039074.1"/>
    </source>
</evidence>
<protein>
    <recommendedName>
        <fullName evidence="6">FMN dependent NADH:quinone oxidoreductase</fullName>
        <ecNumber evidence="6">1.6.5.-</ecNumber>
    </recommendedName>
    <alternativeName>
        <fullName evidence="6">Azo-dye reductase</fullName>
    </alternativeName>
    <alternativeName>
        <fullName evidence="6">FMN-dependent NADH-azo compound oxidoreductase</fullName>
    </alternativeName>
    <alternativeName>
        <fullName evidence="6">FMN-dependent NADH-azoreductase</fullName>
        <ecNumber evidence="6">1.7.1.17</ecNumber>
    </alternativeName>
</protein>
<dbReference type="EC" id="1.7.1.17" evidence="6"/>
<feature type="binding site" evidence="6">
    <location>
        <position position="10"/>
    </location>
    <ligand>
        <name>FMN</name>
        <dbReference type="ChEBI" id="CHEBI:58210"/>
    </ligand>
</feature>
<gene>
    <name evidence="6" type="primary">azoR</name>
    <name evidence="8" type="ORF">HNR73_006963</name>
</gene>
<evidence type="ECO:0000256" key="3">
    <source>
        <dbReference type="ARBA" id="ARBA00023002"/>
    </source>
</evidence>
<evidence type="ECO:0000313" key="9">
    <source>
        <dbReference type="Proteomes" id="UP000548476"/>
    </source>
</evidence>
<evidence type="ECO:0000256" key="5">
    <source>
        <dbReference type="ARBA" id="ARBA00048542"/>
    </source>
</evidence>
<keyword evidence="2 6" id="KW-0288">FMN</keyword>
<accession>A0A841FTF0</accession>
<dbReference type="GO" id="GO:0016652">
    <property type="term" value="F:oxidoreductase activity, acting on NAD(P)H as acceptor"/>
    <property type="evidence" value="ECO:0007669"/>
    <property type="project" value="UniProtKB-UniRule"/>
</dbReference>
<evidence type="ECO:0000256" key="4">
    <source>
        <dbReference type="ARBA" id="ARBA00023027"/>
    </source>
</evidence>
<dbReference type="HAMAP" id="MF_01216">
    <property type="entry name" value="Azoreductase_type1"/>
    <property type="match status" value="1"/>
</dbReference>
<evidence type="ECO:0000256" key="6">
    <source>
        <dbReference type="HAMAP-Rule" id="MF_01216"/>
    </source>
</evidence>
<comment type="similarity">
    <text evidence="6">Belongs to the azoreductase type 1 family.</text>
</comment>
<dbReference type="AlphaFoldDB" id="A0A841FTF0"/>
<comment type="caution">
    <text evidence="8">The sequence shown here is derived from an EMBL/GenBank/DDBJ whole genome shotgun (WGS) entry which is preliminary data.</text>
</comment>
<dbReference type="SUPFAM" id="SSF52218">
    <property type="entry name" value="Flavoproteins"/>
    <property type="match status" value="1"/>
</dbReference>
<dbReference type="InterPro" id="IPR003680">
    <property type="entry name" value="Flavodoxin_fold"/>
</dbReference>
<evidence type="ECO:0000256" key="2">
    <source>
        <dbReference type="ARBA" id="ARBA00022643"/>
    </source>
</evidence>
<dbReference type="InterPro" id="IPR023048">
    <property type="entry name" value="NADH:quinone_OxRdtase_FMN_depd"/>
</dbReference>